<proteinExistence type="predicted"/>
<dbReference type="SUPFAM" id="SSF48452">
    <property type="entry name" value="TPR-like"/>
    <property type="match status" value="1"/>
</dbReference>
<evidence type="ECO:0000313" key="3">
    <source>
        <dbReference type="Proteomes" id="UP000831113"/>
    </source>
</evidence>
<accession>A0ABY4D308</accession>
<reference evidence="2 3" key="1">
    <citation type="submission" date="2022-03" db="EMBL/GenBank/DDBJ databases">
        <title>Hymenobactersp. isolated from the air.</title>
        <authorList>
            <person name="Won M."/>
            <person name="Kwon S.-W."/>
        </authorList>
    </citation>
    <scope>NUCLEOTIDE SEQUENCE [LARGE SCALE GENOMIC DNA]</scope>
    <source>
        <strain evidence="2 3">KACC 21982</strain>
    </source>
</reference>
<evidence type="ECO:0000313" key="2">
    <source>
        <dbReference type="EMBL" id="UOG75599.1"/>
    </source>
</evidence>
<dbReference type="RefSeq" id="WP_243799836.1">
    <property type="nucleotide sequence ID" value="NZ_CP094669.1"/>
</dbReference>
<evidence type="ECO:0000256" key="1">
    <source>
        <dbReference type="SAM" id="SignalP"/>
    </source>
</evidence>
<keyword evidence="1" id="KW-0732">Signal</keyword>
<dbReference type="InterPro" id="IPR011990">
    <property type="entry name" value="TPR-like_helical_dom_sf"/>
</dbReference>
<dbReference type="Gene3D" id="1.25.40.10">
    <property type="entry name" value="Tetratricopeptide repeat domain"/>
    <property type="match status" value="1"/>
</dbReference>
<sequence>MKKYLLLLALPVVLMPSRGMAQARGQNVLTGIQRQITWQTPADSLQLLAKNLNQLRSEKPNAFLNYWEAFTQYHLYFRAGKDEAQAQEALNKGIELLEAIPSKTTEHYALLSLLQGLNLKFASFLTVAFKAGTVKENAEKAVAMAPDNLRAHYASGINDFYTPKQYGGGKMAATHFLKAISLPDKLDPNPYAPNWGKADAYCYLVQAYQAAGKTDLARKYAAEGLSKYPDHARLQGLVAKL</sequence>
<dbReference type="EMBL" id="CP094669">
    <property type="protein sequence ID" value="UOG75599.1"/>
    <property type="molecule type" value="Genomic_DNA"/>
</dbReference>
<evidence type="ECO:0008006" key="4">
    <source>
        <dbReference type="Google" id="ProtNLM"/>
    </source>
</evidence>
<name>A0ABY4D308_9BACT</name>
<feature type="chain" id="PRO_5047429351" description="Tetratricopeptide repeat protein" evidence="1">
    <location>
        <begin position="22"/>
        <end position="241"/>
    </location>
</feature>
<feature type="signal peptide" evidence="1">
    <location>
        <begin position="1"/>
        <end position="21"/>
    </location>
</feature>
<protein>
    <recommendedName>
        <fullName evidence="4">Tetratricopeptide repeat protein</fullName>
    </recommendedName>
</protein>
<dbReference type="Proteomes" id="UP000831113">
    <property type="component" value="Chromosome"/>
</dbReference>
<gene>
    <name evidence="2" type="ORF">MTX78_03160</name>
</gene>
<keyword evidence="3" id="KW-1185">Reference proteome</keyword>
<organism evidence="2 3">
    <name type="scientific">Hymenobacter tibetensis</name>
    <dbReference type="NCBI Taxonomy" id="497967"/>
    <lineage>
        <taxon>Bacteria</taxon>
        <taxon>Pseudomonadati</taxon>
        <taxon>Bacteroidota</taxon>
        <taxon>Cytophagia</taxon>
        <taxon>Cytophagales</taxon>
        <taxon>Hymenobacteraceae</taxon>
        <taxon>Hymenobacter</taxon>
    </lineage>
</organism>